<dbReference type="Proteomes" id="UP000622687">
    <property type="component" value="Unassembled WGS sequence"/>
</dbReference>
<gene>
    <name evidence="2" type="ORF">I6U51_19180</name>
</gene>
<evidence type="ECO:0000313" key="2">
    <source>
        <dbReference type="EMBL" id="MBI6874797.1"/>
    </source>
</evidence>
<protein>
    <recommendedName>
        <fullName evidence="1">DUF6892 domain-containing protein</fullName>
    </recommendedName>
</protein>
<evidence type="ECO:0000259" key="1">
    <source>
        <dbReference type="Pfam" id="PF21832"/>
    </source>
</evidence>
<name>A0A934M505_9CLOT</name>
<dbReference type="InterPro" id="IPR054187">
    <property type="entry name" value="DUF6892"/>
</dbReference>
<accession>A0A934M505</accession>
<dbReference type="EMBL" id="JAEEGB010000035">
    <property type="protein sequence ID" value="MBI6874797.1"/>
    <property type="molecule type" value="Genomic_DNA"/>
</dbReference>
<keyword evidence="3" id="KW-1185">Reference proteome</keyword>
<reference evidence="2" key="1">
    <citation type="submission" date="2020-12" db="EMBL/GenBank/DDBJ databases">
        <title>Clostridium thailandense sp. nov., a novel acetogenic bacterium isolated from peat land soil in Thailand.</title>
        <authorList>
            <person name="Chaikitkaew S."/>
            <person name="Birkeland N.K."/>
        </authorList>
    </citation>
    <scope>NUCLEOTIDE SEQUENCE</scope>
    <source>
        <strain evidence="2">DSM 17425</strain>
    </source>
</reference>
<proteinExistence type="predicted"/>
<comment type="caution">
    <text evidence="2">The sequence shown here is derived from an EMBL/GenBank/DDBJ whole genome shotgun (WGS) entry which is preliminary data.</text>
</comment>
<sequence>MLEFFSKLYIEQRDLDKITELCFDGGNEIYGYIQPDWDGEDFFFDIQSIKGFEHIKNLKSVEYISMVDEEVLEPMKERGITIS</sequence>
<dbReference type="Pfam" id="PF21832">
    <property type="entry name" value="DUF6892"/>
    <property type="match status" value="1"/>
</dbReference>
<feature type="domain" description="DUF6892" evidence="1">
    <location>
        <begin position="1"/>
        <end position="82"/>
    </location>
</feature>
<evidence type="ECO:0000313" key="3">
    <source>
        <dbReference type="Proteomes" id="UP000622687"/>
    </source>
</evidence>
<dbReference type="AlphaFoldDB" id="A0A934M505"/>
<organism evidence="2 3">
    <name type="scientific">Clostridium aciditolerans</name>
    <dbReference type="NCBI Taxonomy" id="339861"/>
    <lineage>
        <taxon>Bacteria</taxon>
        <taxon>Bacillati</taxon>
        <taxon>Bacillota</taxon>
        <taxon>Clostridia</taxon>
        <taxon>Eubacteriales</taxon>
        <taxon>Clostridiaceae</taxon>
        <taxon>Clostridium</taxon>
    </lineage>
</organism>